<reference evidence="6 7" key="1">
    <citation type="journal article" date="2015" name="PLoS Pathog.">
        <title>Leptomonas seymouri: Adaptations to the Dixenous Life Cycle Analyzed by Genome Sequencing, Transcriptome Profiling and Co-infection with Leishmania donovani.</title>
        <authorList>
            <person name="Kraeva N."/>
            <person name="Butenko A."/>
            <person name="Hlavacova J."/>
            <person name="Kostygov A."/>
            <person name="Myskova J."/>
            <person name="Grybchuk D."/>
            <person name="Lestinova T."/>
            <person name="Votypka J."/>
            <person name="Volf P."/>
            <person name="Opperdoes F."/>
            <person name="Flegontov P."/>
            <person name="Lukes J."/>
            <person name="Yurchenko V."/>
        </authorList>
    </citation>
    <scope>NUCLEOTIDE SEQUENCE [LARGE SCALE GENOMIC DNA]</scope>
    <source>
        <strain evidence="6 7">ATCC 30220</strain>
    </source>
</reference>
<dbReference type="GO" id="GO:0004788">
    <property type="term" value="F:thiamine diphosphokinase activity"/>
    <property type="evidence" value="ECO:0007669"/>
    <property type="project" value="InterPro"/>
</dbReference>
<comment type="caution">
    <text evidence="6">The sequence shown here is derived from an EMBL/GenBank/DDBJ whole genome shotgun (WGS) entry which is preliminary data.</text>
</comment>
<evidence type="ECO:0000313" key="7">
    <source>
        <dbReference type="Proteomes" id="UP000038009"/>
    </source>
</evidence>
<evidence type="ECO:0000256" key="3">
    <source>
        <dbReference type="ARBA" id="ARBA00022777"/>
    </source>
</evidence>
<dbReference type="SUPFAM" id="SSF63862">
    <property type="entry name" value="Thiamin pyrophosphokinase, substrate-binding domain"/>
    <property type="match status" value="1"/>
</dbReference>
<keyword evidence="7" id="KW-1185">Reference proteome</keyword>
<keyword evidence="4" id="KW-0067">ATP-binding</keyword>
<dbReference type="SUPFAM" id="SSF63999">
    <property type="entry name" value="Thiamin pyrophosphokinase, catalytic domain"/>
    <property type="match status" value="2"/>
</dbReference>
<feature type="region of interest" description="Disordered" evidence="5">
    <location>
        <begin position="221"/>
        <end position="241"/>
    </location>
</feature>
<dbReference type="AlphaFoldDB" id="A0A0N1PFZ8"/>
<proteinExistence type="predicted"/>
<evidence type="ECO:0000256" key="5">
    <source>
        <dbReference type="SAM" id="MobiDB-lite"/>
    </source>
</evidence>
<protein>
    <submittedName>
        <fullName evidence="6">Uncharacterized protein</fullName>
    </submittedName>
</protein>
<dbReference type="EMBL" id="LJSK01000019">
    <property type="protein sequence ID" value="KPI89670.1"/>
    <property type="molecule type" value="Genomic_DNA"/>
</dbReference>
<gene>
    <name evidence="6" type="ORF">ABL78_1251</name>
</gene>
<dbReference type="VEuPathDB" id="TriTrypDB:Lsey_0019_0360"/>
<feature type="compositionally biased region" description="Low complexity" evidence="5">
    <location>
        <begin position="161"/>
        <end position="191"/>
    </location>
</feature>
<dbReference type="GO" id="GO:0009229">
    <property type="term" value="P:thiamine diphosphate biosynthetic process"/>
    <property type="evidence" value="ECO:0007669"/>
    <property type="project" value="InterPro"/>
</dbReference>
<evidence type="ECO:0000256" key="4">
    <source>
        <dbReference type="ARBA" id="ARBA00022840"/>
    </source>
</evidence>
<dbReference type="InterPro" id="IPR036371">
    <property type="entry name" value="TPK_B1-bd_sf"/>
</dbReference>
<evidence type="ECO:0000256" key="1">
    <source>
        <dbReference type="ARBA" id="ARBA00022679"/>
    </source>
</evidence>
<dbReference type="GO" id="GO:0016301">
    <property type="term" value="F:kinase activity"/>
    <property type="evidence" value="ECO:0007669"/>
    <property type="project" value="UniProtKB-KW"/>
</dbReference>
<evidence type="ECO:0000256" key="2">
    <source>
        <dbReference type="ARBA" id="ARBA00022741"/>
    </source>
</evidence>
<dbReference type="PANTHER" id="PTHR13622">
    <property type="entry name" value="THIAMIN PYROPHOSPHOKINASE"/>
    <property type="match status" value="1"/>
</dbReference>
<feature type="region of interest" description="Disordered" evidence="5">
    <location>
        <begin position="161"/>
        <end position="193"/>
    </location>
</feature>
<name>A0A0N1PFZ8_LEPSE</name>
<dbReference type="Proteomes" id="UP000038009">
    <property type="component" value="Unassembled WGS sequence"/>
</dbReference>
<dbReference type="OrthoDB" id="25149at2759"/>
<evidence type="ECO:0000313" key="6">
    <source>
        <dbReference type="EMBL" id="KPI89670.1"/>
    </source>
</evidence>
<dbReference type="PANTHER" id="PTHR13622:SF8">
    <property type="entry name" value="THIAMIN PYROPHOSPHOKINASE 1"/>
    <property type="match status" value="1"/>
</dbReference>
<accession>A0A0N1PFZ8</accession>
<dbReference type="InterPro" id="IPR036759">
    <property type="entry name" value="TPK_catalytic_sf"/>
</dbReference>
<keyword evidence="3" id="KW-0418">Kinase</keyword>
<dbReference type="GO" id="GO:0005524">
    <property type="term" value="F:ATP binding"/>
    <property type="evidence" value="ECO:0007669"/>
    <property type="project" value="UniProtKB-KW"/>
</dbReference>
<sequence length="534" mass="57992">MSLKKEPLPVRKLCSCNAVLCSPEEAKTAPSCDLFGVILLNSPANTEADFAEYVRLFQHYRGGGSTAGGEIPKNQRGEDISPYFICADGAYAALKRYFAAQAANAKIAEEDDAEDPTDVFDSSALMAMRLCDVLIGDMDSLSPAQLRLVAAVAAAAEDVRASAQSTETTPPKAKKAATAAAGTTPSTCSPTEVKEGPLYHETVAAIPVALLEVIRKRRDEALQRRRSPDAAPTTPPTDTPVVLPITCQMSTDFLKSVALLERLYRLEQGNTETLSEKEQAEYHQSHQVEHRVEELMKACDAQLEVACEESERQADGDTKEVERCRNLIMAVSPSSSCTVQTQVLPNVAVLGALGGRIDHEIGVMVTVMRFSRIFHLIVVNRYNVLFACWPDGVTQLLMPPSWKQQADLSRDSSVQATAAAAADPYMCGVVPFGAVRELETTGFFWNIVKNRRGCYDEFTGVRGYRFAFDGIVSVCNIVSSRLVTADFRPTTCEVSKPSWDPEAPSANPPALVMLGRPKSSMVKAASALKQSEKL</sequence>
<organism evidence="6 7">
    <name type="scientific">Leptomonas seymouri</name>
    <dbReference type="NCBI Taxonomy" id="5684"/>
    <lineage>
        <taxon>Eukaryota</taxon>
        <taxon>Discoba</taxon>
        <taxon>Euglenozoa</taxon>
        <taxon>Kinetoplastea</taxon>
        <taxon>Metakinetoplastina</taxon>
        <taxon>Trypanosomatida</taxon>
        <taxon>Trypanosomatidae</taxon>
        <taxon>Leishmaniinae</taxon>
        <taxon>Leptomonas</taxon>
    </lineage>
</organism>
<dbReference type="Gene3D" id="3.40.50.10240">
    <property type="entry name" value="Thiamin pyrophosphokinase, catalytic domain"/>
    <property type="match status" value="2"/>
</dbReference>
<keyword evidence="1" id="KW-0808">Transferase</keyword>
<dbReference type="OMA" id="LFACWPD"/>
<keyword evidence="2" id="KW-0547">Nucleotide-binding</keyword>